<dbReference type="GO" id="GO:0009697">
    <property type="term" value="P:salicylic acid biosynthetic process"/>
    <property type="evidence" value="ECO:0007669"/>
    <property type="project" value="TreeGrafter"/>
</dbReference>
<dbReference type="PANTHER" id="PTHR42839:SF1">
    <property type="entry name" value="ISOCHORISMATE SYNTHASE MENF"/>
    <property type="match status" value="1"/>
</dbReference>
<keyword evidence="4 7" id="KW-0413">Isomerase</keyword>
<comment type="caution">
    <text evidence="7">The sequence shown here is derived from an EMBL/GenBank/DDBJ whole genome shotgun (WGS) entry which is preliminary data.</text>
</comment>
<evidence type="ECO:0000259" key="6">
    <source>
        <dbReference type="Pfam" id="PF00425"/>
    </source>
</evidence>
<evidence type="ECO:0000256" key="4">
    <source>
        <dbReference type="ARBA" id="ARBA00023235"/>
    </source>
</evidence>
<dbReference type="NCBIfam" id="TIGR00543">
    <property type="entry name" value="isochor_syn"/>
    <property type="match status" value="1"/>
</dbReference>
<dbReference type="OrthoDB" id="9803598at2"/>
<comment type="similarity">
    <text evidence="2">Belongs to the isochorismate synthase family.</text>
</comment>
<organism evidence="7 8">
    <name type="scientific">Macrococcus brunensis</name>
    <dbReference type="NCBI Taxonomy" id="198483"/>
    <lineage>
        <taxon>Bacteria</taxon>
        <taxon>Bacillati</taxon>
        <taxon>Bacillota</taxon>
        <taxon>Bacilli</taxon>
        <taxon>Bacillales</taxon>
        <taxon>Staphylococcaceae</taxon>
        <taxon>Macrococcus</taxon>
    </lineage>
</organism>
<name>A0A4R6BFR1_9STAP</name>
<evidence type="ECO:0000256" key="3">
    <source>
        <dbReference type="ARBA" id="ARBA00012824"/>
    </source>
</evidence>
<dbReference type="Proteomes" id="UP000295310">
    <property type="component" value="Unassembled WGS sequence"/>
</dbReference>
<dbReference type="GO" id="GO:0008909">
    <property type="term" value="F:isochorismate synthase activity"/>
    <property type="evidence" value="ECO:0007669"/>
    <property type="project" value="UniProtKB-EC"/>
</dbReference>
<dbReference type="RefSeq" id="WP_133431288.1">
    <property type="nucleotide sequence ID" value="NZ_SCWA01000003.1"/>
</dbReference>
<keyword evidence="8" id="KW-1185">Reference proteome</keyword>
<proteinExistence type="inferred from homology"/>
<comment type="catalytic activity">
    <reaction evidence="1">
        <text>chorismate = isochorismate</text>
        <dbReference type="Rhea" id="RHEA:18985"/>
        <dbReference type="ChEBI" id="CHEBI:29748"/>
        <dbReference type="ChEBI" id="CHEBI:29780"/>
        <dbReference type="EC" id="5.4.4.2"/>
    </reaction>
</comment>
<dbReference type="EC" id="5.4.4.2" evidence="3"/>
<reference evidence="7 8" key="1">
    <citation type="submission" date="2019-01" db="EMBL/GenBank/DDBJ databases">
        <title>Draft genome sequences of the type strains of six Macrococcus species.</title>
        <authorList>
            <person name="Mazhar S."/>
            <person name="Altermann E."/>
            <person name="Hill C."/>
            <person name="Mcauliffe O."/>
        </authorList>
    </citation>
    <scope>NUCLEOTIDE SEQUENCE [LARGE SCALE GENOMIC DNA]</scope>
    <source>
        <strain evidence="7 8">CCM4811</strain>
    </source>
</reference>
<dbReference type="Gene3D" id="3.60.120.10">
    <property type="entry name" value="Anthranilate synthase"/>
    <property type="match status" value="1"/>
</dbReference>
<feature type="domain" description="Chorismate-utilising enzyme C-terminal" evidence="6">
    <location>
        <begin position="152"/>
        <end position="398"/>
    </location>
</feature>
<dbReference type="Pfam" id="PF00425">
    <property type="entry name" value="Chorismate_bind"/>
    <property type="match status" value="1"/>
</dbReference>
<dbReference type="EMBL" id="SCWA01000003">
    <property type="protein sequence ID" value="TDL98695.1"/>
    <property type="molecule type" value="Genomic_DNA"/>
</dbReference>
<dbReference type="PANTHER" id="PTHR42839">
    <property type="entry name" value="ISOCHORISMATE SYNTHASE ENTC"/>
    <property type="match status" value="1"/>
</dbReference>
<accession>A0A4R6BFR1</accession>
<dbReference type="AlphaFoldDB" id="A0A4R6BFR1"/>
<evidence type="ECO:0000313" key="8">
    <source>
        <dbReference type="Proteomes" id="UP000295310"/>
    </source>
</evidence>
<dbReference type="SUPFAM" id="SSF56322">
    <property type="entry name" value="ADC synthase"/>
    <property type="match status" value="1"/>
</dbReference>
<sequence length="410" mass="46153">MSKGNIQITEQTGAYESPAELFKAAARYKGERYFYMNKDKSEWLIGLGHAYMIKEKSRSPERITEQFQTLLEQTKEPHHIRLFGGFQFDAGNSPLFDEFGHSHFIWPKIQILCQNNQLTYSYTDMTEEEILNWRSVSEVKAPVIQSVSNQNEEQFLRNVATAVEAMKADQFDKVVLSRQKKVVMNESVDSAWLIERGLKNDEYSYFLLMEGQNSIFVSRTPEQLVKVKADQLSTNAIAGTMARGFNHAAQKLLRDAKNLVEHDIVVKSITADIEPFTTCMNVPDSPKIMTNQFVYHLYTPITAKIEKGNVLNISQALHPTPALGGFPKQAAAAFIEQAEGDRGFYGAPMGYVTAEFEGEFIVAIRSMLIKENTAVLFAGCGVVADSIPESELDETETKFKPMLQLLGVTE</sequence>
<evidence type="ECO:0000256" key="1">
    <source>
        <dbReference type="ARBA" id="ARBA00000799"/>
    </source>
</evidence>
<gene>
    <name evidence="7" type="ORF">ERX27_02655</name>
</gene>
<dbReference type="InterPro" id="IPR015890">
    <property type="entry name" value="Chorismate_C"/>
</dbReference>
<dbReference type="InterPro" id="IPR004561">
    <property type="entry name" value="IsoChor_synthase"/>
</dbReference>
<protein>
    <recommendedName>
        <fullName evidence="3">isochorismate synthase</fullName>
        <ecNumber evidence="3">5.4.4.2</ecNumber>
    </recommendedName>
    <alternativeName>
        <fullName evidence="5">Isochorismate mutase</fullName>
    </alternativeName>
</protein>
<evidence type="ECO:0000313" key="7">
    <source>
        <dbReference type="EMBL" id="TDL98695.1"/>
    </source>
</evidence>
<evidence type="ECO:0000256" key="2">
    <source>
        <dbReference type="ARBA" id="ARBA00005297"/>
    </source>
</evidence>
<evidence type="ECO:0000256" key="5">
    <source>
        <dbReference type="ARBA" id="ARBA00041564"/>
    </source>
</evidence>
<dbReference type="InterPro" id="IPR005801">
    <property type="entry name" value="ADC_synthase"/>
</dbReference>